<evidence type="ECO:0000313" key="6">
    <source>
        <dbReference type="EMBL" id="MCT9812237.1"/>
    </source>
</evidence>
<proteinExistence type="predicted"/>
<dbReference type="RefSeq" id="WP_261501471.1">
    <property type="nucleotide sequence ID" value="NZ_JAODYH010000007.1"/>
</dbReference>
<evidence type="ECO:0000256" key="2">
    <source>
        <dbReference type="ARBA" id="ARBA00015125"/>
    </source>
</evidence>
<dbReference type="InterPro" id="IPR044398">
    <property type="entry name" value="Globin-sensor_dom"/>
</dbReference>
<dbReference type="EMBL" id="JAODYH010000007">
    <property type="protein sequence ID" value="MCT9812237.1"/>
    <property type="molecule type" value="Genomic_DNA"/>
</dbReference>
<dbReference type="NCBIfam" id="TIGR00254">
    <property type="entry name" value="GGDEF"/>
    <property type="match status" value="1"/>
</dbReference>
<dbReference type="PANTHER" id="PTHR45138:SF9">
    <property type="entry name" value="DIGUANYLATE CYCLASE DGCM-RELATED"/>
    <property type="match status" value="1"/>
</dbReference>
<dbReference type="InterPro" id="IPR043128">
    <property type="entry name" value="Rev_trsase/Diguanyl_cyclase"/>
</dbReference>
<dbReference type="SUPFAM" id="SSF55073">
    <property type="entry name" value="Nucleotide cyclase"/>
    <property type="match status" value="1"/>
</dbReference>
<dbReference type="Pfam" id="PF21118">
    <property type="entry name" value="DosC_2nd"/>
    <property type="match status" value="1"/>
</dbReference>
<dbReference type="Pfam" id="PF11563">
    <property type="entry name" value="Protoglobin"/>
    <property type="match status" value="1"/>
</dbReference>
<name>A0ABT2PSH6_9BURK</name>
<dbReference type="InterPro" id="IPR050469">
    <property type="entry name" value="Diguanylate_Cyclase"/>
</dbReference>
<dbReference type="InterPro" id="IPR000160">
    <property type="entry name" value="GGDEF_dom"/>
</dbReference>
<sequence>MSQISLEQLASEWRSLQYSVALPVRECVQQLALVHQRGLASHFYEEMLRDAAASVMLSHEQVRMGLHQSMCQWVAEVFSDGGQEQLAQRVARQVKIGEVHARIDVPVHLVLRGASSLKRGLCALLAELLGADLALQLQAASYGMAVIDIAMAIMSQAYSSSHDRSARAQEAYRLHAVAQDMSAERERQRAAVLAWENQLMFDRAMGLEALQLPRIGASEFGLWFRHKGAYTFRGAIETTLILDTMDLIDDSLLPSLDQVIDAHGRLQQWRAMREHSQAIAFHLDALFEQNRELDAGRDVLTRLLNRKFLPVVLRKEIHYSRERKADFAVLSLDVDHFKRINDRHGHEGGDMVLKQLADILSNACRGGDYTFRLGGEEFLLLLVDIDESRALAFAERLRVLVEQEAFRLPDNARMHVTVSMGLAMHSGHPDYEYTLRQSDQALYAAKNAGRNRVEVARV</sequence>
<dbReference type="InterPro" id="IPR009050">
    <property type="entry name" value="Globin-like_sf"/>
</dbReference>
<gene>
    <name evidence="6" type="ORF">N0K08_16440</name>
</gene>
<accession>A0ABT2PSH6</accession>
<dbReference type="EC" id="2.7.7.65" evidence="1"/>
<organism evidence="6 7">
    <name type="scientific">Acidovorax bellezanensis</name>
    <dbReference type="NCBI Taxonomy" id="2976702"/>
    <lineage>
        <taxon>Bacteria</taxon>
        <taxon>Pseudomonadati</taxon>
        <taxon>Pseudomonadota</taxon>
        <taxon>Betaproteobacteria</taxon>
        <taxon>Burkholderiales</taxon>
        <taxon>Comamonadaceae</taxon>
        <taxon>Acidovorax</taxon>
    </lineage>
</organism>
<dbReference type="InterPro" id="IPR029787">
    <property type="entry name" value="Nucleotide_cyclase"/>
</dbReference>
<dbReference type="PROSITE" id="PS50887">
    <property type="entry name" value="GGDEF"/>
    <property type="match status" value="1"/>
</dbReference>
<dbReference type="SUPFAM" id="SSF46458">
    <property type="entry name" value="Globin-like"/>
    <property type="match status" value="1"/>
</dbReference>
<dbReference type="Proteomes" id="UP001525968">
    <property type="component" value="Unassembled WGS sequence"/>
</dbReference>
<evidence type="ECO:0000256" key="4">
    <source>
        <dbReference type="ARBA" id="ARBA00034247"/>
    </source>
</evidence>
<dbReference type="Pfam" id="PF00990">
    <property type="entry name" value="GGDEF"/>
    <property type="match status" value="1"/>
</dbReference>
<dbReference type="Gene3D" id="3.30.70.270">
    <property type="match status" value="1"/>
</dbReference>
<evidence type="ECO:0000256" key="1">
    <source>
        <dbReference type="ARBA" id="ARBA00012528"/>
    </source>
</evidence>
<dbReference type="InterPro" id="IPR048442">
    <property type="entry name" value="DosC_2nd"/>
</dbReference>
<dbReference type="PANTHER" id="PTHR45138">
    <property type="entry name" value="REGULATORY COMPONENTS OF SENSORY TRANSDUCTION SYSTEM"/>
    <property type="match status" value="1"/>
</dbReference>
<protein>
    <recommendedName>
        <fullName evidence="2">Diguanylate cyclase DosC</fullName>
        <ecNumber evidence="1">2.7.7.65</ecNumber>
    </recommendedName>
    <alternativeName>
        <fullName evidence="3">Direct oxygen-sensing cyclase</fullName>
    </alternativeName>
</protein>
<dbReference type="Gene3D" id="1.10.490.10">
    <property type="entry name" value="Globins"/>
    <property type="match status" value="1"/>
</dbReference>
<dbReference type="InterPro" id="IPR012292">
    <property type="entry name" value="Globin/Proto"/>
</dbReference>
<feature type="domain" description="GGDEF" evidence="5">
    <location>
        <begin position="325"/>
        <end position="458"/>
    </location>
</feature>
<keyword evidence="7" id="KW-1185">Reference proteome</keyword>
<dbReference type="CDD" id="cd01949">
    <property type="entry name" value="GGDEF"/>
    <property type="match status" value="1"/>
</dbReference>
<reference evidence="6 7" key="1">
    <citation type="submission" date="2022-09" db="EMBL/GenBank/DDBJ databases">
        <title>Draft genome of isolate Be4.</title>
        <authorList>
            <person name="Sanchez-Castro I."/>
            <person name="Martinez-Rodriguez P."/>
            <person name="Descostes M."/>
            <person name="Merroun M."/>
        </authorList>
    </citation>
    <scope>NUCLEOTIDE SEQUENCE [LARGE SCALE GENOMIC DNA]</scope>
    <source>
        <strain evidence="6 7">Be4</strain>
    </source>
</reference>
<evidence type="ECO:0000313" key="7">
    <source>
        <dbReference type="Proteomes" id="UP001525968"/>
    </source>
</evidence>
<comment type="caution">
    <text evidence="6">The sequence shown here is derived from an EMBL/GenBank/DDBJ whole genome shotgun (WGS) entry which is preliminary data.</text>
</comment>
<evidence type="ECO:0000256" key="3">
    <source>
        <dbReference type="ARBA" id="ARBA00029839"/>
    </source>
</evidence>
<dbReference type="SMART" id="SM00267">
    <property type="entry name" value="GGDEF"/>
    <property type="match status" value="1"/>
</dbReference>
<comment type="catalytic activity">
    <reaction evidence="4">
        <text>2 GTP = 3',3'-c-di-GMP + 2 diphosphate</text>
        <dbReference type="Rhea" id="RHEA:24898"/>
        <dbReference type="ChEBI" id="CHEBI:33019"/>
        <dbReference type="ChEBI" id="CHEBI:37565"/>
        <dbReference type="ChEBI" id="CHEBI:58805"/>
        <dbReference type="EC" id="2.7.7.65"/>
    </reaction>
</comment>
<evidence type="ECO:0000259" key="5">
    <source>
        <dbReference type="PROSITE" id="PS50887"/>
    </source>
</evidence>